<dbReference type="EMBL" id="CP090145">
    <property type="protein sequence ID" value="UOX33226.1"/>
    <property type="molecule type" value="Genomic_DNA"/>
</dbReference>
<proteinExistence type="predicted"/>
<dbReference type="Proteomes" id="UP000830454">
    <property type="component" value="Chromosome"/>
</dbReference>
<evidence type="ECO:0000313" key="2">
    <source>
        <dbReference type="Proteomes" id="UP000830454"/>
    </source>
</evidence>
<keyword evidence="2" id="KW-1185">Reference proteome</keyword>
<gene>
    <name evidence="1" type="ORF">LXD69_14410</name>
</gene>
<accession>A0ABY4HLQ3</accession>
<evidence type="ECO:0000313" key="1">
    <source>
        <dbReference type="EMBL" id="UOX33226.1"/>
    </source>
</evidence>
<name>A0ABY4HLQ3_9FLAO</name>
<organism evidence="1 2">
    <name type="scientific">Flavobacterium sediminilitoris</name>
    <dbReference type="NCBI Taxonomy" id="2024526"/>
    <lineage>
        <taxon>Bacteria</taxon>
        <taxon>Pseudomonadati</taxon>
        <taxon>Bacteroidota</taxon>
        <taxon>Flavobacteriia</taxon>
        <taxon>Flavobacteriales</taxon>
        <taxon>Flavobacteriaceae</taxon>
        <taxon>Flavobacterium</taxon>
    </lineage>
</organism>
<dbReference type="RefSeq" id="WP_246915908.1">
    <property type="nucleotide sequence ID" value="NZ_CP090145.1"/>
</dbReference>
<protein>
    <submittedName>
        <fullName evidence="1">Uncharacterized protein</fullName>
    </submittedName>
</protein>
<sequence>MQILDFTATTTNTKIVANTRKGVQSIVLYSNLDLDAFTTERIQLEIERNGQNSTQITKGFVNLKKFVAAATYGDDAISSFPSSFGVESFKTVAVIELAELGAISLAGNDQLTIVLDQLVDGARYVIDGVESPFEDDSIYLYEDKTLLSTDTNAYLNTVGFETMVLDNDSNIKNIWLHYENGKVTKHSLREFRAISQDIDPVAYVKQNGQVLPSFPTFLQYPLKGINGITIDKEVGSNPQFLFRYDHSLVNLGIMK</sequence>
<reference evidence="1" key="1">
    <citation type="submission" date="2021-12" db="EMBL/GenBank/DDBJ databases">
        <authorList>
            <person name="Cha I.-T."/>
            <person name="Lee K.-E."/>
            <person name="Park S.-J."/>
        </authorList>
    </citation>
    <scope>NUCLEOTIDE SEQUENCE</scope>
    <source>
        <strain evidence="1">YSM-43</strain>
    </source>
</reference>
<reference evidence="1" key="2">
    <citation type="submission" date="2022-04" db="EMBL/GenBank/DDBJ databases">
        <title>Complete Genome Sequence of Flavobacterium sediminilitoris YSM-43, Isolated from a Tidal Sediment.</title>
        <authorList>
            <person name="Lee P.A."/>
        </authorList>
    </citation>
    <scope>NUCLEOTIDE SEQUENCE</scope>
    <source>
        <strain evidence="1">YSM-43</strain>
    </source>
</reference>